<evidence type="ECO:0000256" key="1">
    <source>
        <dbReference type="ARBA" id="ARBA00022801"/>
    </source>
</evidence>
<evidence type="ECO:0000256" key="4">
    <source>
        <dbReference type="PROSITE-ProRule" id="PRU01161"/>
    </source>
</evidence>
<dbReference type="InterPro" id="IPR002641">
    <property type="entry name" value="PNPLA_dom"/>
</dbReference>
<keyword evidence="1 4" id="KW-0378">Hydrolase</keyword>
<dbReference type="Proteomes" id="UP000266328">
    <property type="component" value="Unassembled WGS sequence"/>
</dbReference>
<reference evidence="6 7" key="1">
    <citation type="submission" date="2018-09" db="EMBL/GenBank/DDBJ databases">
        <title>Discovery and Ecogenomic Context for Candidatus Cryosericales, a Global Caldiserica Order Active in Thawing Permafrost.</title>
        <authorList>
            <person name="Martinez M.A."/>
            <person name="Woodcroft B.J."/>
            <person name="Ignacio Espinoza J.C."/>
            <person name="Zayed A."/>
            <person name="Singleton C.M."/>
            <person name="Boyd J."/>
            <person name="Li Y.-F."/>
            <person name="Purvine S."/>
            <person name="Maughan H."/>
            <person name="Hodgkins S.B."/>
            <person name="Anderson D."/>
            <person name="Sederholm M."/>
            <person name="Temperton B."/>
            <person name="Saleska S.R."/>
            <person name="Tyson G.W."/>
            <person name="Rich V.I."/>
        </authorList>
    </citation>
    <scope>NUCLEOTIDE SEQUENCE [LARGE SCALE GENOMIC DNA]</scope>
    <source>
        <strain evidence="6 7">SMC7</strain>
    </source>
</reference>
<evidence type="ECO:0000259" key="5">
    <source>
        <dbReference type="PROSITE" id="PS51635"/>
    </source>
</evidence>
<feature type="domain" description="PNPLA" evidence="5">
    <location>
        <begin position="11"/>
        <end position="171"/>
    </location>
</feature>
<dbReference type="SUPFAM" id="SSF52151">
    <property type="entry name" value="FabD/lysophospholipase-like"/>
    <property type="match status" value="1"/>
</dbReference>
<feature type="short sequence motif" description="GXSXG" evidence="4">
    <location>
        <begin position="42"/>
        <end position="46"/>
    </location>
</feature>
<keyword evidence="2 4" id="KW-0442">Lipid degradation</keyword>
<organism evidence="6 7">
    <name type="scientific">Candidatus Cryosericum terrychapinii</name>
    <dbReference type="NCBI Taxonomy" id="2290919"/>
    <lineage>
        <taxon>Bacteria</taxon>
        <taxon>Pseudomonadati</taxon>
        <taxon>Caldisericota/Cryosericota group</taxon>
        <taxon>Candidatus Cryosericota</taxon>
        <taxon>Candidatus Cryosericia</taxon>
        <taxon>Candidatus Cryosericales</taxon>
        <taxon>Candidatus Cryosericaceae</taxon>
        <taxon>Candidatus Cryosericum</taxon>
    </lineage>
</organism>
<dbReference type="GO" id="GO:0016042">
    <property type="term" value="P:lipid catabolic process"/>
    <property type="evidence" value="ECO:0007669"/>
    <property type="project" value="UniProtKB-UniRule"/>
</dbReference>
<dbReference type="OrthoDB" id="9770965at2"/>
<comment type="caution">
    <text evidence="4">Lacks conserved residue(s) required for the propagation of feature annotation.</text>
</comment>
<proteinExistence type="predicted"/>
<sequence>MRTHRNQKLGLALSSGGVLAYAHIGVLRALEEFHVQVDLFSGASMGAVVAVFSAAGLDSEALEALSVKHGAQVATLLGSAISVSGLTTPLRLRAALRKSLPVTVFEALKKPVCIAATDAQTGRALLFDSGDIWGPLSGSFSLPGMFPVVESGDQHLLDGCMSLPVPVTELRKRGATRVIAVSLYDPDQQEEYKSSLNIPKLLERSLNLMFNNIARPELEVADLVIRPDLKGCAPADVHEYVVRGYDAAMSRKAEIEALLA</sequence>
<evidence type="ECO:0000256" key="3">
    <source>
        <dbReference type="ARBA" id="ARBA00023098"/>
    </source>
</evidence>
<dbReference type="InterPro" id="IPR016035">
    <property type="entry name" value="Acyl_Trfase/lysoPLipase"/>
</dbReference>
<dbReference type="Gene3D" id="3.40.1090.10">
    <property type="entry name" value="Cytosolic phospholipase A2 catalytic domain"/>
    <property type="match status" value="2"/>
</dbReference>
<evidence type="ECO:0000313" key="7">
    <source>
        <dbReference type="Proteomes" id="UP000266328"/>
    </source>
</evidence>
<dbReference type="RefSeq" id="WP_119089376.1">
    <property type="nucleotide sequence ID" value="NZ_QXIS01000032.1"/>
</dbReference>
<feature type="active site" description="Proton acceptor" evidence="4">
    <location>
        <position position="158"/>
    </location>
</feature>
<dbReference type="EMBL" id="QXIS01000032">
    <property type="protein sequence ID" value="RIE05883.1"/>
    <property type="molecule type" value="Genomic_DNA"/>
</dbReference>
<gene>
    <name evidence="6" type="ORF">SMC7_05655</name>
</gene>
<comment type="caution">
    <text evidence="6">The sequence shown here is derived from an EMBL/GenBank/DDBJ whole genome shotgun (WGS) entry which is preliminary data.</text>
</comment>
<evidence type="ECO:0000313" key="6">
    <source>
        <dbReference type="EMBL" id="RIE05883.1"/>
    </source>
</evidence>
<dbReference type="Pfam" id="PF01734">
    <property type="entry name" value="Patatin"/>
    <property type="match status" value="1"/>
</dbReference>
<feature type="active site" description="Nucleophile" evidence="4">
    <location>
        <position position="44"/>
    </location>
</feature>
<keyword evidence="7" id="KW-1185">Reference proteome</keyword>
<dbReference type="PROSITE" id="PS51635">
    <property type="entry name" value="PNPLA"/>
    <property type="match status" value="1"/>
</dbReference>
<dbReference type="AlphaFoldDB" id="A0A398CTK3"/>
<dbReference type="PANTHER" id="PTHR14226">
    <property type="entry name" value="NEUROPATHY TARGET ESTERASE/SWISS CHEESE D.MELANOGASTER"/>
    <property type="match status" value="1"/>
</dbReference>
<evidence type="ECO:0000256" key="2">
    <source>
        <dbReference type="ARBA" id="ARBA00022963"/>
    </source>
</evidence>
<keyword evidence="3 4" id="KW-0443">Lipid metabolism</keyword>
<name>A0A398CTK3_9BACT</name>
<dbReference type="InterPro" id="IPR050301">
    <property type="entry name" value="NTE"/>
</dbReference>
<protein>
    <recommendedName>
        <fullName evidence="5">PNPLA domain-containing protein</fullName>
    </recommendedName>
</protein>
<dbReference type="PANTHER" id="PTHR14226:SF29">
    <property type="entry name" value="NEUROPATHY TARGET ESTERASE SWS"/>
    <property type="match status" value="1"/>
</dbReference>
<accession>A0A398CTK3</accession>
<dbReference type="GO" id="GO:0016787">
    <property type="term" value="F:hydrolase activity"/>
    <property type="evidence" value="ECO:0007669"/>
    <property type="project" value="UniProtKB-UniRule"/>
</dbReference>